<name>A0A9P3PWE2_LYOSH</name>
<gene>
    <name evidence="2" type="ORF">LshimejAT787_1105120</name>
</gene>
<protein>
    <submittedName>
        <fullName evidence="2">Uncharacterized protein</fullName>
    </submittedName>
</protein>
<comment type="caution">
    <text evidence="2">The sequence shown here is derived from an EMBL/GenBank/DDBJ whole genome shotgun (WGS) entry which is preliminary data.</text>
</comment>
<dbReference type="Proteomes" id="UP001063166">
    <property type="component" value="Unassembled WGS sequence"/>
</dbReference>
<accession>A0A9P3PWE2</accession>
<proteinExistence type="predicted"/>
<feature type="region of interest" description="Disordered" evidence="1">
    <location>
        <begin position="75"/>
        <end position="98"/>
    </location>
</feature>
<sequence length="98" mass="11113">MLGPSPFTFPRAVKTLSDAVCHKLLSPKDPMTQQFAHQAPQFSVHRISAGIRIWRYFLRSKQVVDLTASSIPHHEEHLSQAGRLTHGDSHRTYKKLPS</sequence>
<dbReference type="AlphaFoldDB" id="A0A9P3PWE2"/>
<evidence type="ECO:0000313" key="3">
    <source>
        <dbReference type="Proteomes" id="UP001063166"/>
    </source>
</evidence>
<reference evidence="2" key="1">
    <citation type="submission" date="2022-07" db="EMBL/GenBank/DDBJ databases">
        <title>The genome of Lyophyllum shimeji provides insight into the initial evolution of ectomycorrhizal fungal genome.</title>
        <authorList>
            <person name="Kobayashi Y."/>
            <person name="Shibata T."/>
            <person name="Hirakawa H."/>
            <person name="Shigenobu S."/>
            <person name="Nishiyama T."/>
            <person name="Yamada A."/>
            <person name="Hasebe M."/>
            <person name="Kawaguchi M."/>
        </authorList>
    </citation>
    <scope>NUCLEOTIDE SEQUENCE</scope>
    <source>
        <strain evidence="2">AT787</strain>
    </source>
</reference>
<evidence type="ECO:0000313" key="2">
    <source>
        <dbReference type="EMBL" id="GLB42497.1"/>
    </source>
</evidence>
<dbReference type="EMBL" id="BRPK01000011">
    <property type="protein sequence ID" value="GLB42497.1"/>
    <property type="molecule type" value="Genomic_DNA"/>
</dbReference>
<evidence type="ECO:0000256" key="1">
    <source>
        <dbReference type="SAM" id="MobiDB-lite"/>
    </source>
</evidence>
<organism evidence="2 3">
    <name type="scientific">Lyophyllum shimeji</name>
    <name type="common">Hon-shimeji</name>
    <name type="synonym">Tricholoma shimeji</name>
    <dbReference type="NCBI Taxonomy" id="47721"/>
    <lineage>
        <taxon>Eukaryota</taxon>
        <taxon>Fungi</taxon>
        <taxon>Dikarya</taxon>
        <taxon>Basidiomycota</taxon>
        <taxon>Agaricomycotina</taxon>
        <taxon>Agaricomycetes</taxon>
        <taxon>Agaricomycetidae</taxon>
        <taxon>Agaricales</taxon>
        <taxon>Tricholomatineae</taxon>
        <taxon>Lyophyllaceae</taxon>
        <taxon>Lyophyllum</taxon>
    </lineage>
</organism>
<keyword evidence="3" id="KW-1185">Reference proteome</keyword>